<accession>A0A5S4FEL6</accession>
<feature type="compositionally biased region" description="Low complexity" evidence="1">
    <location>
        <begin position="56"/>
        <end position="68"/>
    </location>
</feature>
<protein>
    <submittedName>
        <fullName evidence="3">NmrA family transcriptional regulator</fullName>
    </submittedName>
</protein>
<dbReference type="SUPFAM" id="SSF51735">
    <property type="entry name" value="NAD(P)-binding Rossmann-fold domains"/>
    <property type="match status" value="1"/>
</dbReference>
<dbReference type="InterPro" id="IPR036291">
    <property type="entry name" value="NAD(P)-bd_dom_sf"/>
</dbReference>
<evidence type="ECO:0000313" key="4">
    <source>
        <dbReference type="Proteomes" id="UP000306628"/>
    </source>
</evidence>
<reference evidence="3 4" key="1">
    <citation type="submission" date="2019-05" db="EMBL/GenBank/DDBJ databases">
        <title>Draft genome sequence of Nonomuraea zeae DSM 100528.</title>
        <authorList>
            <person name="Saricaoglu S."/>
            <person name="Isik K."/>
        </authorList>
    </citation>
    <scope>NUCLEOTIDE SEQUENCE [LARGE SCALE GENOMIC DNA]</scope>
    <source>
        <strain evidence="3 4">DSM 100528</strain>
    </source>
</reference>
<keyword evidence="4" id="KW-1185">Reference proteome</keyword>
<dbReference type="OrthoDB" id="5510591at2"/>
<evidence type="ECO:0000256" key="1">
    <source>
        <dbReference type="SAM" id="MobiDB-lite"/>
    </source>
</evidence>
<dbReference type="AlphaFoldDB" id="A0A5S4FEL6"/>
<dbReference type="EMBL" id="VCKX01000363">
    <property type="protein sequence ID" value="TMR17047.1"/>
    <property type="molecule type" value="Genomic_DNA"/>
</dbReference>
<sequence length="334" mass="34567">MITSSPLPTPRPRRAANRPRVALPTATPCRTPERRANASTRSATTEPPWVAPQRPLSRTLSTSSRCAGSRGGGQAGQGAVRTGVPVRRLDFDALVTGDMGPECFAGAETVLLISAGAAEDDVVIARHEAAISAAEKAGVRHVVYTSLTGAGDHLSIALPHRWTERRLMDSSLLDWTILRNGLYAELIALGAMEAAGTGVLTAPMGAGRVAVVAREDLADAAAIVLADPGAHRGRVYELVGDRAVGGDDIVAAVARVTGKDAAYRPSGLAELREVLTAMGLPAWQVPLLVNTYSVIAAGFLDGTGGDLGTLLGHAPRPALEVIASFATPQGDLSS</sequence>
<feature type="domain" description="NAD(P)-binding" evidence="2">
    <location>
        <begin position="103"/>
        <end position="228"/>
    </location>
</feature>
<dbReference type="InterPro" id="IPR016040">
    <property type="entry name" value="NAD(P)-bd_dom"/>
</dbReference>
<organism evidence="3 4">
    <name type="scientific">Nonomuraea zeae</name>
    <dbReference type="NCBI Taxonomy" id="1642303"/>
    <lineage>
        <taxon>Bacteria</taxon>
        <taxon>Bacillati</taxon>
        <taxon>Actinomycetota</taxon>
        <taxon>Actinomycetes</taxon>
        <taxon>Streptosporangiales</taxon>
        <taxon>Streptosporangiaceae</taxon>
        <taxon>Nonomuraea</taxon>
    </lineage>
</organism>
<proteinExistence type="predicted"/>
<dbReference type="Pfam" id="PF13460">
    <property type="entry name" value="NAD_binding_10"/>
    <property type="match status" value="1"/>
</dbReference>
<dbReference type="Gene3D" id="3.90.25.10">
    <property type="entry name" value="UDP-galactose 4-epimerase, domain 1"/>
    <property type="match status" value="1"/>
</dbReference>
<gene>
    <name evidence="3" type="ORF">ETD85_54705</name>
</gene>
<dbReference type="PANTHER" id="PTHR47129">
    <property type="entry name" value="QUINONE OXIDOREDUCTASE 2"/>
    <property type="match status" value="1"/>
</dbReference>
<evidence type="ECO:0000259" key="2">
    <source>
        <dbReference type="Pfam" id="PF13460"/>
    </source>
</evidence>
<dbReference type="Gene3D" id="3.40.50.720">
    <property type="entry name" value="NAD(P)-binding Rossmann-like Domain"/>
    <property type="match status" value="1"/>
</dbReference>
<evidence type="ECO:0000313" key="3">
    <source>
        <dbReference type="EMBL" id="TMR17047.1"/>
    </source>
</evidence>
<dbReference type="InterPro" id="IPR052718">
    <property type="entry name" value="NmrA-type_oxidoreductase"/>
</dbReference>
<dbReference type="Proteomes" id="UP000306628">
    <property type="component" value="Unassembled WGS sequence"/>
</dbReference>
<name>A0A5S4FEL6_9ACTN</name>
<comment type="caution">
    <text evidence="3">The sequence shown here is derived from an EMBL/GenBank/DDBJ whole genome shotgun (WGS) entry which is preliminary data.</text>
</comment>
<dbReference type="PANTHER" id="PTHR47129:SF1">
    <property type="entry name" value="NMRA-LIKE DOMAIN-CONTAINING PROTEIN"/>
    <property type="match status" value="1"/>
</dbReference>
<feature type="region of interest" description="Disordered" evidence="1">
    <location>
        <begin position="1"/>
        <end position="80"/>
    </location>
</feature>